<protein>
    <submittedName>
        <fullName evidence="4">Uncharacterized protein</fullName>
    </submittedName>
</protein>
<evidence type="ECO:0000256" key="1">
    <source>
        <dbReference type="SAM" id="MobiDB-lite"/>
    </source>
</evidence>
<dbReference type="SUPFAM" id="SSF57756">
    <property type="entry name" value="Retrovirus zinc finger-like domains"/>
    <property type="match status" value="1"/>
</dbReference>
<dbReference type="InterPro" id="IPR054722">
    <property type="entry name" value="PolX-like_BBD"/>
</dbReference>
<dbReference type="EMBL" id="BKCJ010003028">
    <property type="protein sequence ID" value="GEU52528.1"/>
    <property type="molecule type" value="Genomic_DNA"/>
</dbReference>
<evidence type="ECO:0000259" key="3">
    <source>
        <dbReference type="Pfam" id="PF22936"/>
    </source>
</evidence>
<feature type="compositionally biased region" description="Polar residues" evidence="1">
    <location>
        <begin position="1201"/>
        <end position="1210"/>
    </location>
</feature>
<feature type="compositionally biased region" description="Basic and acidic residues" evidence="1">
    <location>
        <begin position="375"/>
        <end position="390"/>
    </location>
</feature>
<feature type="domain" description="GAG-pre-integrase" evidence="2">
    <location>
        <begin position="484"/>
        <end position="535"/>
    </location>
</feature>
<evidence type="ECO:0000313" key="4">
    <source>
        <dbReference type="EMBL" id="GEU52528.1"/>
    </source>
</evidence>
<dbReference type="InterPro" id="IPR036875">
    <property type="entry name" value="Znf_CCHC_sf"/>
</dbReference>
<feature type="region of interest" description="Disordered" evidence="1">
    <location>
        <begin position="716"/>
        <end position="739"/>
    </location>
</feature>
<gene>
    <name evidence="4" type="ORF">Tci_024506</name>
</gene>
<dbReference type="Pfam" id="PF22936">
    <property type="entry name" value="Pol_BBD"/>
    <property type="match status" value="1"/>
</dbReference>
<dbReference type="PANTHER" id="PTHR11439:SF509">
    <property type="entry name" value="RNA-DIRECTED DNA POLYMERASE"/>
    <property type="match status" value="1"/>
</dbReference>
<feature type="region of interest" description="Disordered" evidence="1">
    <location>
        <begin position="1201"/>
        <end position="1227"/>
    </location>
</feature>
<sequence length="1246" mass="139625">MSISQQLPLEHVSNNIITLEVILNGDSSPPTRLVDGVIQIISSTIAEQRLAKKNELKTRGTLLMALPNKHQLKFNIHKDAKSFMEAIEKRFSVSAVLSVSVASSKATVSTLLNVDSLSDAVIYSFFANLKWQMAMLTMRARRFLKRTGRNLGANGTDTIEFDMFKVKCYNCHRRGHSAREYRSPRDNRNKEATRRPVSIKTDEEPTNYALMAYASSGSSRSSGYGNETSYKNLSKLLESQVSDKTGLGFDSQVFNGQVFDCEELHSYESDSSMPKSPENDRYKTGKGYHVVPPLYTGTFIPSKPDLVFNDDPNASELVANVFNVESNINKPSNDMSNTHRSDASIIKDWISDSKDETKIESMPKQKEPSFVPTSEHVKNPRESVKKVEHRNPQQALKDKGVIDGGCSRHMTRNISFLSDFEEINGGYVAFGGNPKGGKILGKGKIKTGKLDFDDVYFVKELKFNLFSLPDENHVFLRVPRENNMYNVDLKNVVPLGDLTCLFAKDTLDESNLWHKRLGHINFKTMNKLIKDSLLPIPFWAKAVNVACCVQNRVLVTKPHNKTPYELLLGRSPSIGFMRPFDGKADEGFLVRYSINSNAFRVFNSRIRIVQETLHINFLENKPNVAGIRPKWLFDIDTLTKSINYQLVIAGNQPNDNAGIQENLDAGEVEKETVSTQQYVLLPLWSTGSQVPQNTDDDVTDASFDVKENKNDVYAYANGSDKYDNKKHDEKTKRDDKGKSLVDLPTRVRDLRAKFEEFSSNITNMVNVVSAPVNASSLNSTNSTNNFNTANMPELEEIIYSDDEEDVGAKADFSNLETNIPISYILTTRVNKDHPVNQIIGDLNLAPQTRSMTKMVKEQGFEDPDYLDKVYKVVKALYGLHQAPRAWSMWMTLSLDLPKELCKAYEILMNDKLQMSSMGELTFFLGITTSTPIETEKPLLKDPDSEDVDVHIYRSMIGSLMYLTSFRTDIMFAICACARFQVTPKASHLHAVKRIFSKELASLKQTALGKDISNLFMAGSLPKTICKELASLKQTALGKTTTGKETSNLFMADSLPITILLTMLAVKLLLFMDDADGVECLPNKEIFEALARMGYEKPPLKLAFYKAFFSAQWKFLIYTLLQCLSAKRTAWNKFSCSMASVVTCLATVVMNNQVDDMSSHTTRYTSPVLTQKVFANMRRVGKVFSGVETPLFASMLDPIPTSHATPSQDQPSTPPASPPQEQPTTTFESSMSLLTTLIETCVLGDRL</sequence>
<dbReference type="GO" id="GO:0008270">
    <property type="term" value="F:zinc ion binding"/>
    <property type="evidence" value="ECO:0007669"/>
    <property type="project" value="InterPro"/>
</dbReference>
<comment type="caution">
    <text evidence="4">The sequence shown here is derived from an EMBL/GenBank/DDBJ whole genome shotgun (WGS) entry which is preliminary data.</text>
</comment>
<feature type="compositionally biased region" description="Basic and acidic residues" evidence="1">
    <location>
        <begin position="354"/>
        <end position="367"/>
    </location>
</feature>
<reference evidence="4" key="1">
    <citation type="journal article" date="2019" name="Sci. Rep.">
        <title>Draft genome of Tanacetum cinerariifolium, the natural source of mosquito coil.</title>
        <authorList>
            <person name="Yamashiro T."/>
            <person name="Shiraishi A."/>
            <person name="Satake H."/>
            <person name="Nakayama K."/>
        </authorList>
    </citation>
    <scope>NUCLEOTIDE SEQUENCE</scope>
</reference>
<evidence type="ECO:0000259" key="2">
    <source>
        <dbReference type="Pfam" id="PF13976"/>
    </source>
</evidence>
<organism evidence="4">
    <name type="scientific">Tanacetum cinerariifolium</name>
    <name type="common">Dalmatian daisy</name>
    <name type="synonym">Chrysanthemum cinerariifolium</name>
    <dbReference type="NCBI Taxonomy" id="118510"/>
    <lineage>
        <taxon>Eukaryota</taxon>
        <taxon>Viridiplantae</taxon>
        <taxon>Streptophyta</taxon>
        <taxon>Embryophyta</taxon>
        <taxon>Tracheophyta</taxon>
        <taxon>Spermatophyta</taxon>
        <taxon>Magnoliopsida</taxon>
        <taxon>eudicotyledons</taxon>
        <taxon>Gunneridae</taxon>
        <taxon>Pentapetalae</taxon>
        <taxon>asterids</taxon>
        <taxon>campanulids</taxon>
        <taxon>Asterales</taxon>
        <taxon>Asteraceae</taxon>
        <taxon>Asteroideae</taxon>
        <taxon>Anthemideae</taxon>
        <taxon>Anthemidinae</taxon>
        <taxon>Tanacetum</taxon>
    </lineage>
</organism>
<feature type="compositionally biased region" description="Basic and acidic residues" evidence="1">
    <location>
        <begin position="720"/>
        <end position="739"/>
    </location>
</feature>
<feature type="region of interest" description="Disordered" evidence="1">
    <location>
        <begin position="354"/>
        <end position="390"/>
    </location>
</feature>
<dbReference type="GO" id="GO:0003676">
    <property type="term" value="F:nucleic acid binding"/>
    <property type="evidence" value="ECO:0007669"/>
    <property type="project" value="InterPro"/>
</dbReference>
<dbReference type="AlphaFoldDB" id="A0A6L2KST4"/>
<dbReference type="PANTHER" id="PTHR11439">
    <property type="entry name" value="GAG-POL-RELATED RETROTRANSPOSON"/>
    <property type="match status" value="1"/>
</dbReference>
<feature type="domain" description="Retrovirus-related Pol polyprotein from transposon TNT 1-94-like beta-barrel" evidence="3">
    <location>
        <begin position="401"/>
        <end position="468"/>
    </location>
</feature>
<dbReference type="InterPro" id="IPR025724">
    <property type="entry name" value="GAG-pre-integrase_dom"/>
</dbReference>
<name>A0A6L2KST4_TANCI</name>
<feature type="compositionally biased region" description="Basic and acidic residues" evidence="1">
    <location>
        <begin position="177"/>
        <end position="194"/>
    </location>
</feature>
<feature type="region of interest" description="Disordered" evidence="1">
    <location>
        <begin position="177"/>
        <end position="201"/>
    </location>
</feature>
<accession>A0A6L2KST4</accession>
<feature type="compositionally biased region" description="Pro residues" evidence="1">
    <location>
        <begin position="1211"/>
        <end position="1220"/>
    </location>
</feature>
<proteinExistence type="predicted"/>
<dbReference type="Pfam" id="PF13976">
    <property type="entry name" value="gag_pre-integrs"/>
    <property type="match status" value="1"/>
</dbReference>